<gene>
    <name evidence="3" type="primary">hmuT_1</name>
    <name evidence="3" type="ORF">NCTC13098_01454</name>
</gene>
<feature type="signal peptide" evidence="1">
    <location>
        <begin position="1"/>
        <end position="17"/>
    </location>
</feature>
<protein>
    <submittedName>
        <fullName evidence="3">Hemin-binding periplasmic protein hmuT</fullName>
    </submittedName>
</protein>
<organism evidence="3 4">
    <name type="scientific">Raoultella terrigena</name>
    <name type="common">Klebsiella terrigena</name>
    <dbReference type="NCBI Taxonomy" id="577"/>
    <lineage>
        <taxon>Bacteria</taxon>
        <taxon>Pseudomonadati</taxon>
        <taxon>Pseudomonadota</taxon>
        <taxon>Gammaproteobacteria</taxon>
        <taxon>Enterobacterales</taxon>
        <taxon>Enterobacteriaceae</taxon>
        <taxon>Klebsiella/Raoultella group</taxon>
        <taxon>Raoultella</taxon>
    </lineage>
</organism>
<name>A0A3P8JED5_RAOTE</name>
<dbReference type="InterPro" id="IPR002491">
    <property type="entry name" value="ABC_transptr_periplasmic_BD"/>
</dbReference>
<dbReference type="AlphaFoldDB" id="A0A3P8JED5"/>
<dbReference type="Gene3D" id="3.40.50.1980">
    <property type="entry name" value="Nitrogenase molybdenum iron protein domain"/>
    <property type="match status" value="2"/>
</dbReference>
<dbReference type="Pfam" id="PF01497">
    <property type="entry name" value="Peripla_BP_2"/>
    <property type="match status" value="1"/>
</dbReference>
<dbReference type="KEGG" id="rtg:NCTC13098_01454"/>
<dbReference type="SUPFAM" id="SSF53807">
    <property type="entry name" value="Helical backbone' metal receptor"/>
    <property type="match status" value="1"/>
</dbReference>
<dbReference type="Proteomes" id="UP000274346">
    <property type="component" value="Chromosome"/>
</dbReference>
<keyword evidence="1" id="KW-0732">Signal</keyword>
<dbReference type="PANTHER" id="PTHR30535:SF4">
    <property type="entry name" value="HEMIN-BINDING PERIPLASMIC PROTEIN HMUT"/>
    <property type="match status" value="1"/>
</dbReference>
<dbReference type="CDD" id="cd01149">
    <property type="entry name" value="HutB"/>
    <property type="match status" value="1"/>
</dbReference>
<reference evidence="3 4" key="1">
    <citation type="submission" date="2018-12" db="EMBL/GenBank/DDBJ databases">
        <authorList>
            <consortium name="Pathogen Informatics"/>
        </authorList>
    </citation>
    <scope>NUCLEOTIDE SEQUENCE [LARGE SCALE GENOMIC DNA]</scope>
    <source>
        <strain evidence="3 4">NCTC13098</strain>
    </source>
</reference>
<accession>A0A3P8JED5</accession>
<sequence>MKRWLVMLTALPLFASAAAERIISLGGDVTEVVYALDAQQQLVAKDSTSTWPAEAQSLPDVGYLRQLNAEGILSLRPTLVLASAQAQPSLVLKKVQESSVKVVDVPGGYSLASIDKKVATIAEALGKQAQGDALLQKVHQQIAQIPTQPLNKRVLFILSHGGMNTMVAGKQTAADGAIRAAGLQNAMQGFDHYRSMSQEGVVASLPDLVVISADGLKGMGGEAGLWKLPGLAQTPAGRHKQVLVIDDMALLGFGPRTPQAVIALRQKAEQLP</sequence>
<feature type="chain" id="PRO_5018217262" evidence="1">
    <location>
        <begin position="18"/>
        <end position="272"/>
    </location>
</feature>
<evidence type="ECO:0000256" key="1">
    <source>
        <dbReference type="SAM" id="SignalP"/>
    </source>
</evidence>
<proteinExistence type="predicted"/>
<evidence type="ECO:0000259" key="2">
    <source>
        <dbReference type="PROSITE" id="PS50983"/>
    </source>
</evidence>
<dbReference type="PROSITE" id="PS50983">
    <property type="entry name" value="FE_B12_PBP"/>
    <property type="match status" value="1"/>
</dbReference>
<dbReference type="EMBL" id="LR131271">
    <property type="protein sequence ID" value="VDR25148.1"/>
    <property type="molecule type" value="Genomic_DNA"/>
</dbReference>
<evidence type="ECO:0000313" key="3">
    <source>
        <dbReference type="EMBL" id="VDR25148.1"/>
    </source>
</evidence>
<feature type="domain" description="Fe/B12 periplasmic-binding" evidence="2">
    <location>
        <begin position="21"/>
        <end position="272"/>
    </location>
</feature>
<evidence type="ECO:0000313" key="4">
    <source>
        <dbReference type="Proteomes" id="UP000274346"/>
    </source>
</evidence>
<dbReference type="PANTHER" id="PTHR30535">
    <property type="entry name" value="VITAMIN B12-BINDING PROTEIN"/>
    <property type="match status" value="1"/>
</dbReference>
<dbReference type="InterPro" id="IPR050902">
    <property type="entry name" value="ABC_Transporter_SBP"/>
</dbReference>
<dbReference type="RefSeq" id="WP_128877337.1">
    <property type="nucleotide sequence ID" value="NZ_JADCSX010000003.1"/>
</dbReference>